<keyword evidence="12" id="KW-0805">Transcription regulation</keyword>
<evidence type="ECO:0000256" key="9">
    <source>
        <dbReference type="ARBA" id="ARBA00022737"/>
    </source>
</evidence>
<dbReference type="PROSITE" id="PS50868">
    <property type="entry name" value="POST_SET"/>
    <property type="match status" value="1"/>
</dbReference>
<keyword evidence="7" id="KW-0949">S-adenosyl-L-methionine</keyword>
<evidence type="ECO:0000256" key="7">
    <source>
        <dbReference type="ARBA" id="ARBA00022691"/>
    </source>
</evidence>
<dbReference type="EMBL" id="CAKKLH010000164">
    <property type="protein sequence ID" value="CAH0104987.1"/>
    <property type="molecule type" value="Genomic_DNA"/>
</dbReference>
<dbReference type="Pfam" id="PF01429">
    <property type="entry name" value="MBD"/>
    <property type="match status" value="1"/>
</dbReference>
<evidence type="ECO:0000256" key="14">
    <source>
        <dbReference type="ARBA" id="ARBA00023163"/>
    </source>
</evidence>
<dbReference type="PROSITE" id="PS50982">
    <property type="entry name" value="MBD"/>
    <property type="match status" value="1"/>
</dbReference>
<dbReference type="InterPro" id="IPR041292">
    <property type="entry name" value="Tudor_4"/>
</dbReference>
<evidence type="ECO:0000313" key="21">
    <source>
        <dbReference type="EMBL" id="CAH0104987.1"/>
    </source>
</evidence>
<keyword evidence="4" id="KW-0678">Repressor</keyword>
<dbReference type="InterPro" id="IPR051516">
    <property type="entry name" value="SETDB_methyltransferase"/>
</dbReference>
<feature type="domain" description="MBD" evidence="20">
    <location>
        <begin position="594"/>
        <end position="665"/>
    </location>
</feature>
<feature type="domain" description="Post-SET" evidence="19">
    <location>
        <begin position="1014"/>
        <end position="1030"/>
    </location>
</feature>
<dbReference type="InterPro" id="IPR046341">
    <property type="entry name" value="SET_dom_sf"/>
</dbReference>
<keyword evidence="6" id="KW-0808">Transferase</keyword>
<dbReference type="CDD" id="cd10517">
    <property type="entry name" value="SET_SETDB1"/>
    <property type="match status" value="1"/>
</dbReference>
<dbReference type="InterPro" id="IPR003616">
    <property type="entry name" value="Post-SET_dom"/>
</dbReference>
<dbReference type="InterPro" id="IPR016177">
    <property type="entry name" value="DNA-bd_dom_sf"/>
</dbReference>
<evidence type="ECO:0000259" key="17">
    <source>
        <dbReference type="PROSITE" id="PS50280"/>
    </source>
</evidence>
<evidence type="ECO:0000256" key="4">
    <source>
        <dbReference type="ARBA" id="ARBA00022491"/>
    </source>
</evidence>
<dbReference type="InterPro" id="IPR041291">
    <property type="entry name" value="TUDOR_5"/>
</dbReference>
<dbReference type="GO" id="GO:0032259">
    <property type="term" value="P:methylation"/>
    <property type="evidence" value="ECO:0007669"/>
    <property type="project" value="UniProtKB-KW"/>
</dbReference>
<keyword evidence="3" id="KW-0158">Chromosome</keyword>
<dbReference type="GO" id="GO:0005634">
    <property type="term" value="C:nucleus"/>
    <property type="evidence" value="ECO:0007669"/>
    <property type="project" value="UniProtKB-SubCell"/>
</dbReference>
<evidence type="ECO:0000256" key="13">
    <source>
        <dbReference type="ARBA" id="ARBA00023054"/>
    </source>
</evidence>
<dbReference type="SUPFAM" id="SSF54171">
    <property type="entry name" value="DNA-binding domain"/>
    <property type="match status" value="1"/>
</dbReference>
<dbReference type="PROSITE" id="PS50280">
    <property type="entry name" value="SET"/>
    <property type="match status" value="1"/>
</dbReference>
<evidence type="ECO:0000256" key="8">
    <source>
        <dbReference type="ARBA" id="ARBA00022723"/>
    </source>
</evidence>
<gene>
    <name evidence="21" type="ORF">DGAL_LOCUS7919</name>
</gene>
<dbReference type="SMART" id="SM00468">
    <property type="entry name" value="PreSET"/>
    <property type="match status" value="1"/>
</dbReference>
<dbReference type="PANTHER" id="PTHR46024:SF1">
    <property type="entry name" value="HISTONE-LYSINE N-METHYLTRANSFERASE EGGLESS"/>
    <property type="match status" value="1"/>
</dbReference>
<evidence type="ECO:0000256" key="6">
    <source>
        <dbReference type="ARBA" id="ARBA00022679"/>
    </source>
</evidence>
<evidence type="ECO:0000259" key="18">
    <source>
        <dbReference type="PROSITE" id="PS50867"/>
    </source>
</evidence>
<comment type="subcellular location">
    <subcellularLocation>
        <location evidence="2">Chromosome</location>
    </subcellularLocation>
    <subcellularLocation>
        <location evidence="1">Nucleus</location>
    </subcellularLocation>
</comment>
<dbReference type="PROSITE" id="PS50867">
    <property type="entry name" value="PRE_SET"/>
    <property type="match status" value="1"/>
</dbReference>
<dbReference type="SMART" id="SM00391">
    <property type="entry name" value="MBD"/>
    <property type="match status" value="1"/>
</dbReference>
<dbReference type="Gene3D" id="2.170.270.10">
    <property type="entry name" value="SET domain"/>
    <property type="match status" value="1"/>
</dbReference>
<evidence type="ECO:0000256" key="11">
    <source>
        <dbReference type="ARBA" id="ARBA00022853"/>
    </source>
</evidence>
<evidence type="ECO:0008006" key="23">
    <source>
        <dbReference type="Google" id="ProtNLM"/>
    </source>
</evidence>
<dbReference type="SMART" id="SM00317">
    <property type="entry name" value="SET"/>
    <property type="match status" value="1"/>
</dbReference>
<evidence type="ECO:0000256" key="3">
    <source>
        <dbReference type="ARBA" id="ARBA00022454"/>
    </source>
</evidence>
<dbReference type="InterPro" id="IPR007728">
    <property type="entry name" value="Pre-SET_dom"/>
</dbReference>
<proteinExistence type="predicted"/>
<evidence type="ECO:0000259" key="19">
    <source>
        <dbReference type="PROSITE" id="PS50868"/>
    </source>
</evidence>
<comment type="caution">
    <text evidence="21">The sequence shown here is derived from an EMBL/GenBank/DDBJ whole genome shotgun (WGS) entry which is preliminary data.</text>
</comment>
<keyword evidence="5" id="KW-0489">Methyltransferase</keyword>
<feature type="domain" description="Pre-SET" evidence="18">
    <location>
        <begin position="725"/>
        <end position="797"/>
    </location>
</feature>
<keyword evidence="8" id="KW-0479">Metal-binding</keyword>
<feature type="domain" description="SET" evidence="17">
    <location>
        <begin position="800"/>
        <end position="1005"/>
    </location>
</feature>
<dbReference type="PANTHER" id="PTHR46024">
    <property type="entry name" value="HISTONE-LYSINE N-METHYLTRANSFERASE EGGLESS"/>
    <property type="match status" value="1"/>
</dbReference>
<name>A0A8J2RXL2_9CRUS</name>
<feature type="compositionally biased region" description="Low complexity" evidence="16">
    <location>
        <begin position="515"/>
        <end position="538"/>
    </location>
</feature>
<dbReference type="SUPFAM" id="SSF82199">
    <property type="entry name" value="SET domain"/>
    <property type="match status" value="1"/>
</dbReference>
<keyword evidence="11" id="KW-0156">Chromatin regulator</keyword>
<reference evidence="21" key="1">
    <citation type="submission" date="2021-11" db="EMBL/GenBank/DDBJ databases">
        <authorList>
            <person name="Schell T."/>
        </authorList>
    </citation>
    <scope>NUCLEOTIDE SEQUENCE</scope>
    <source>
        <strain evidence="21">M5</strain>
    </source>
</reference>
<dbReference type="InterPro" id="IPR001739">
    <property type="entry name" value="Methyl_CpG_DNA-bd"/>
</dbReference>
<accession>A0A8J2RXL2</accession>
<dbReference type="OrthoDB" id="5792673at2759"/>
<dbReference type="Gene3D" id="2.30.30.140">
    <property type="match status" value="2"/>
</dbReference>
<evidence type="ECO:0000256" key="15">
    <source>
        <dbReference type="ARBA" id="ARBA00023242"/>
    </source>
</evidence>
<dbReference type="InterPro" id="IPR001214">
    <property type="entry name" value="SET_dom"/>
</dbReference>
<keyword evidence="9" id="KW-0677">Repeat</keyword>
<dbReference type="GO" id="GO:0070828">
    <property type="term" value="P:heterochromatin organization"/>
    <property type="evidence" value="ECO:0007669"/>
    <property type="project" value="TreeGrafter"/>
</dbReference>
<dbReference type="Pfam" id="PF18359">
    <property type="entry name" value="Tudor_5"/>
    <property type="match status" value="1"/>
</dbReference>
<dbReference type="Proteomes" id="UP000789390">
    <property type="component" value="Unassembled WGS sequence"/>
</dbReference>
<dbReference type="GO" id="GO:0005694">
    <property type="term" value="C:chromosome"/>
    <property type="evidence" value="ECO:0007669"/>
    <property type="project" value="UniProtKB-SubCell"/>
</dbReference>
<dbReference type="GO" id="GO:0008270">
    <property type="term" value="F:zinc ion binding"/>
    <property type="evidence" value="ECO:0007669"/>
    <property type="project" value="InterPro"/>
</dbReference>
<dbReference type="Pfam" id="PF05033">
    <property type="entry name" value="Pre-SET"/>
    <property type="match status" value="1"/>
</dbReference>
<evidence type="ECO:0000256" key="2">
    <source>
        <dbReference type="ARBA" id="ARBA00004286"/>
    </source>
</evidence>
<keyword evidence="15" id="KW-0539">Nucleus</keyword>
<feature type="compositionally biased region" description="Low complexity" evidence="16">
    <location>
        <begin position="874"/>
        <end position="898"/>
    </location>
</feature>
<dbReference type="Pfam" id="PF18358">
    <property type="entry name" value="Tudor_4"/>
    <property type="match status" value="1"/>
</dbReference>
<dbReference type="CDD" id="cd21181">
    <property type="entry name" value="Tudor_SETDB1_rpt2"/>
    <property type="match status" value="1"/>
</dbReference>
<evidence type="ECO:0000259" key="20">
    <source>
        <dbReference type="PROSITE" id="PS50982"/>
    </source>
</evidence>
<evidence type="ECO:0000256" key="16">
    <source>
        <dbReference type="SAM" id="MobiDB-lite"/>
    </source>
</evidence>
<feature type="region of interest" description="Disordered" evidence="16">
    <location>
        <begin position="497"/>
        <end position="555"/>
    </location>
</feature>
<feature type="region of interest" description="Disordered" evidence="16">
    <location>
        <begin position="874"/>
        <end position="924"/>
    </location>
</feature>
<dbReference type="AlphaFoldDB" id="A0A8J2RXL2"/>
<evidence type="ECO:0000256" key="12">
    <source>
        <dbReference type="ARBA" id="ARBA00023015"/>
    </source>
</evidence>
<organism evidence="21 22">
    <name type="scientific">Daphnia galeata</name>
    <dbReference type="NCBI Taxonomy" id="27404"/>
    <lineage>
        <taxon>Eukaryota</taxon>
        <taxon>Metazoa</taxon>
        <taxon>Ecdysozoa</taxon>
        <taxon>Arthropoda</taxon>
        <taxon>Crustacea</taxon>
        <taxon>Branchiopoda</taxon>
        <taxon>Diplostraca</taxon>
        <taxon>Cladocera</taxon>
        <taxon>Anomopoda</taxon>
        <taxon>Daphniidae</taxon>
        <taxon>Daphnia</taxon>
    </lineage>
</organism>
<dbReference type="Pfam" id="PF00856">
    <property type="entry name" value="SET"/>
    <property type="match status" value="1"/>
</dbReference>
<dbReference type="Gene3D" id="3.30.890.10">
    <property type="entry name" value="Methyl-cpg-binding Protein 2, Chain A"/>
    <property type="match status" value="1"/>
</dbReference>
<keyword evidence="13" id="KW-0175">Coiled coil</keyword>
<keyword evidence="14" id="KW-0804">Transcription</keyword>
<dbReference type="GO" id="GO:0046974">
    <property type="term" value="F:histone H3K9 methyltransferase activity"/>
    <property type="evidence" value="ECO:0007669"/>
    <property type="project" value="TreeGrafter"/>
</dbReference>
<evidence type="ECO:0000256" key="1">
    <source>
        <dbReference type="ARBA" id="ARBA00004123"/>
    </source>
</evidence>
<evidence type="ECO:0000256" key="10">
    <source>
        <dbReference type="ARBA" id="ARBA00022833"/>
    </source>
</evidence>
<dbReference type="InterPro" id="IPR047232">
    <property type="entry name" value="SETDB1/2-like_MBD"/>
</dbReference>
<dbReference type="CDD" id="cd01395">
    <property type="entry name" value="HMT_MBD"/>
    <property type="match status" value="1"/>
</dbReference>
<evidence type="ECO:0000256" key="5">
    <source>
        <dbReference type="ARBA" id="ARBA00022603"/>
    </source>
</evidence>
<keyword evidence="10" id="KW-0862">Zinc</keyword>
<keyword evidence="22" id="KW-1185">Reference proteome</keyword>
<evidence type="ECO:0000313" key="22">
    <source>
        <dbReference type="Proteomes" id="UP000789390"/>
    </source>
</evidence>
<protein>
    <recommendedName>
        <fullName evidence="23">Histone-lysine N-methyltransferase eggless</fullName>
    </recommendedName>
</protein>
<dbReference type="GO" id="GO:0003677">
    <property type="term" value="F:DNA binding"/>
    <property type="evidence" value="ECO:0007669"/>
    <property type="project" value="InterPro"/>
</dbReference>
<sequence>MDTEREKEIRHCNSDAVLKVCSVCKIKRDSFRVATYFVCTFFSLETNRVTRVCNICYDEAENHQSVLVNMLIDNKSIFSGLKKRKNPVEIVDLDDDDHNDSPEELEVCQEEVEIEDDVDNVVKCVMEKYRFGDQLDAASLHLQEKYKLAQDEMTKLSGSNSELSTQINALRKELFEPYEPILCHVDPVDIDEDGKVSKHSTTLISCQAVLPLLSNTARRINELPPVGEFIHKRILLQQTIYAMKDSLLKPWVKGCVSKTCYLAFSDGFYFPILRSKITQKCLMMFCFVNSSDKLPRKFPLKYLAYAELSPVQFTVGARVIAQYCGDENESLVPLAYYAGIVAEEAKFLNQERYLVFFDQGYVQYCSHEQIMMVCRSSKDVWHDVYSKSRFFVSTYLNSYPERAMVKLQRGQTIKTELNGFWFNGRVDTVDASMARIYFPSEKRFEWIYRGSTRFRHLYDLLANEEARKKQGDRRPTRPIHNMSVVHNKKNAPYVEYTGGNVDDSPSAPPSPPLLIPQSSENGIRSVARKSSSSRVFKSPTALPVSRRKADSSGVDELNEQVKRKLNVSFQQVYFEPHQCRSECLKEFPYADGDNKNVNPLSIPMRCGWSREIGKQRNSARNVIVFYRAPCGRRMRNMDELHRYLRITKSELGVDLFCFDHRFDCFREFEPEIVYSRIDDISYGKENVPVSCVNSIDRSYPEHVHYCTERIPRDGVVINFDPNFLVCCDCTDDCQDKEKCRCGQLTITSTARGPGGKIDPNAGYEYRRISQPVNTAIYECNSRCSCRKTCLNRVVQRPLQLRLQLFRTIKCGWGIRCLDDIPIGQFISVYVGELLTDNDANKYGKQFGDEYLADLNFIELTEGLKDGYESESYQDSSFESQSSSGDDWDASSDNSGSKNSRSRKEAKKVRVDKTSKSSLSRKAVKPIEMDDDRKNGTRQFYGPNEFCFVIDARNIGNLGRYFNHSCEPNIFGQNVFVDTQDLRFPWVALFAKNFIPAGTELTWDYGYEVGSIPGRKLDCFCGSKQCRRRLL</sequence>
<dbReference type="GO" id="GO:0010629">
    <property type="term" value="P:negative regulation of gene expression"/>
    <property type="evidence" value="ECO:0007669"/>
    <property type="project" value="TreeGrafter"/>
</dbReference>